<dbReference type="SMART" id="SM00421">
    <property type="entry name" value="HTH_LUXR"/>
    <property type="match status" value="1"/>
</dbReference>
<keyword evidence="3" id="KW-1185">Reference proteome</keyword>
<accession>A0A563EV02</accession>
<dbReference type="EMBL" id="VOBR01000010">
    <property type="protein sequence ID" value="TWP50984.1"/>
    <property type="molecule type" value="Genomic_DNA"/>
</dbReference>
<dbReference type="PANTHER" id="PTHR34293:SF1">
    <property type="entry name" value="HTH-TYPE TRANSCRIPTIONAL REGULATOR TRMBL2"/>
    <property type="match status" value="1"/>
</dbReference>
<reference evidence="2 3" key="1">
    <citation type="submission" date="2019-07" db="EMBL/GenBank/DDBJ databases">
        <title>Lentzea xizangensis sp. nov., isolated from Qinghai-Tibetan Plateau Soils.</title>
        <authorList>
            <person name="Huang J."/>
        </authorList>
    </citation>
    <scope>NUCLEOTIDE SEQUENCE [LARGE SCALE GENOMIC DNA]</scope>
    <source>
        <strain evidence="2 3">FXJ1.1311</strain>
    </source>
</reference>
<comment type="caution">
    <text evidence="2">The sequence shown here is derived from an EMBL/GenBank/DDBJ whole genome shotgun (WGS) entry which is preliminary data.</text>
</comment>
<evidence type="ECO:0000313" key="2">
    <source>
        <dbReference type="EMBL" id="TWP50984.1"/>
    </source>
</evidence>
<gene>
    <name evidence="2" type="ORF">FKR81_18100</name>
</gene>
<dbReference type="InterPro" id="IPR036388">
    <property type="entry name" value="WH-like_DNA-bd_sf"/>
</dbReference>
<sequence>MAQNVAVFEHLGVTAEQSAVYELLVTGGSRTTDELSGFAPETLAALHDRGLVQQRAGDVWQAVAPDLAVEMLIAAREEQHQKARAAAGPLMELYLRNRDEDREESGVVEVVTGVDAVLDLWRTLLSGARSEVCVLDQPPYLSPQEQHVALEDETRSRDVEWRVVYDRSSVDLPGRVAEIVELVASGERARVTPTLPFKLAVIDARVAVLPIAADGKIDKVLLIRPSPLLDVLLSTFELYWDKGIPFSPGGIYATVEDVDPHLLALLAAGLTDEAIARQLRLAPRTVQRRVRQLMDRCGAQTRFQAGVQAMRRGWL</sequence>
<organism evidence="2 3">
    <name type="scientific">Lentzea tibetensis</name>
    <dbReference type="NCBI Taxonomy" id="2591470"/>
    <lineage>
        <taxon>Bacteria</taxon>
        <taxon>Bacillati</taxon>
        <taxon>Actinomycetota</taxon>
        <taxon>Actinomycetes</taxon>
        <taxon>Pseudonocardiales</taxon>
        <taxon>Pseudonocardiaceae</taxon>
        <taxon>Lentzea</taxon>
    </lineage>
</organism>
<keyword evidence="2" id="KW-0238">DNA-binding</keyword>
<dbReference type="Proteomes" id="UP000316639">
    <property type="component" value="Unassembled WGS sequence"/>
</dbReference>
<dbReference type="GO" id="GO:0003677">
    <property type="term" value="F:DNA binding"/>
    <property type="evidence" value="ECO:0007669"/>
    <property type="project" value="UniProtKB-KW"/>
</dbReference>
<evidence type="ECO:0000313" key="3">
    <source>
        <dbReference type="Proteomes" id="UP000316639"/>
    </source>
</evidence>
<dbReference type="OrthoDB" id="5932488at2"/>
<dbReference type="AlphaFoldDB" id="A0A563EV02"/>
<dbReference type="InterPro" id="IPR000792">
    <property type="entry name" value="Tscrpt_reg_LuxR_C"/>
</dbReference>
<protein>
    <submittedName>
        <fullName evidence="2">DNA-binding response regulator</fullName>
    </submittedName>
</protein>
<evidence type="ECO:0000259" key="1">
    <source>
        <dbReference type="SMART" id="SM00421"/>
    </source>
</evidence>
<dbReference type="PANTHER" id="PTHR34293">
    <property type="entry name" value="HTH-TYPE TRANSCRIPTIONAL REGULATOR TRMBL2"/>
    <property type="match status" value="1"/>
</dbReference>
<proteinExistence type="predicted"/>
<feature type="domain" description="HTH luxR-type" evidence="1">
    <location>
        <begin position="259"/>
        <end position="309"/>
    </location>
</feature>
<dbReference type="InterPro" id="IPR016032">
    <property type="entry name" value="Sig_transdc_resp-reg_C-effctor"/>
</dbReference>
<name>A0A563EV02_9PSEU</name>
<dbReference type="Gene3D" id="1.10.10.10">
    <property type="entry name" value="Winged helix-like DNA-binding domain superfamily/Winged helix DNA-binding domain"/>
    <property type="match status" value="1"/>
</dbReference>
<dbReference type="GO" id="GO:0006355">
    <property type="term" value="P:regulation of DNA-templated transcription"/>
    <property type="evidence" value="ECO:0007669"/>
    <property type="project" value="InterPro"/>
</dbReference>
<dbReference type="SUPFAM" id="SSF46894">
    <property type="entry name" value="C-terminal effector domain of the bipartite response regulators"/>
    <property type="match status" value="1"/>
</dbReference>
<dbReference type="InterPro" id="IPR051797">
    <property type="entry name" value="TrmB-like"/>
</dbReference>